<evidence type="ECO:0000256" key="4">
    <source>
        <dbReference type="PROSITE-ProRule" id="PRU00146"/>
    </source>
</evidence>
<dbReference type="Pfam" id="PF00628">
    <property type="entry name" value="PHD"/>
    <property type="match status" value="1"/>
</dbReference>
<keyword evidence="1" id="KW-0479">Metal-binding</keyword>
<organism evidence="8 10">
    <name type="scientific">Coffea arabica</name>
    <name type="common">Arabian coffee</name>
    <dbReference type="NCBI Taxonomy" id="13443"/>
    <lineage>
        <taxon>Eukaryota</taxon>
        <taxon>Viridiplantae</taxon>
        <taxon>Streptophyta</taxon>
        <taxon>Embryophyta</taxon>
        <taxon>Tracheophyta</taxon>
        <taxon>Spermatophyta</taxon>
        <taxon>Magnoliopsida</taxon>
        <taxon>eudicotyledons</taxon>
        <taxon>Gunneridae</taxon>
        <taxon>Pentapetalae</taxon>
        <taxon>asterids</taxon>
        <taxon>lamiids</taxon>
        <taxon>Gentianales</taxon>
        <taxon>Rubiaceae</taxon>
        <taxon>Ixoroideae</taxon>
        <taxon>Gardenieae complex</taxon>
        <taxon>Bertiereae - Coffeeae clade</taxon>
        <taxon>Coffeeae</taxon>
        <taxon>Coffea</taxon>
    </lineage>
</organism>
<accession>A0ABM4UXC8</accession>
<dbReference type="InterPro" id="IPR011124">
    <property type="entry name" value="Znf_CW"/>
</dbReference>
<evidence type="ECO:0000313" key="12">
    <source>
        <dbReference type="RefSeq" id="XP_071911938.1"/>
    </source>
</evidence>
<evidence type="ECO:0000256" key="2">
    <source>
        <dbReference type="ARBA" id="ARBA00022771"/>
    </source>
</evidence>
<dbReference type="RefSeq" id="XP_071911936.1">
    <property type="nucleotide sequence ID" value="XM_072055835.1"/>
</dbReference>
<dbReference type="PANTHER" id="PTHR46510:SF1">
    <property type="entry name" value="BROMODOMAIN ADJACENT TO ZINC FINGER DOMAIN PROTEIN 1A"/>
    <property type="match status" value="1"/>
</dbReference>
<dbReference type="GeneID" id="113694904"/>
<dbReference type="PANTHER" id="PTHR46510">
    <property type="entry name" value="BROMODOMAIN ADJACENT TO ZINC FINGER DOMAIN PROTEIN 1A"/>
    <property type="match status" value="1"/>
</dbReference>
<evidence type="ECO:0000313" key="9">
    <source>
        <dbReference type="RefSeq" id="XP_071911935.1"/>
    </source>
</evidence>
<dbReference type="SMART" id="SM00249">
    <property type="entry name" value="PHD"/>
    <property type="match status" value="1"/>
</dbReference>
<keyword evidence="8" id="KW-1185">Reference proteome</keyword>
<feature type="domain" description="CW-type" evidence="7">
    <location>
        <begin position="420"/>
        <end position="484"/>
    </location>
</feature>
<dbReference type="InterPro" id="IPR001965">
    <property type="entry name" value="Znf_PHD"/>
</dbReference>
<name>A0ABM4UXC8_COFAR</name>
<dbReference type="Proteomes" id="UP001652660">
    <property type="component" value="Chromosome 6e"/>
</dbReference>
<dbReference type="RefSeq" id="XP_071911939.1">
    <property type="nucleotide sequence ID" value="XM_072055838.1"/>
</dbReference>
<protein>
    <submittedName>
        <fullName evidence="9 10">Uncharacterized protein isoform X1</fullName>
    </submittedName>
</protein>
<evidence type="ECO:0000313" key="10">
    <source>
        <dbReference type="RefSeq" id="XP_071911936.1"/>
    </source>
</evidence>
<evidence type="ECO:0000313" key="13">
    <source>
        <dbReference type="RefSeq" id="XP_071911939.1"/>
    </source>
</evidence>
<dbReference type="InterPro" id="IPR011011">
    <property type="entry name" value="Znf_FYVE_PHD"/>
</dbReference>
<evidence type="ECO:0000313" key="11">
    <source>
        <dbReference type="RefSeq" id="XP_071911937.1"/>
    </source>
</evidence>
<dbReference type="Gene3D" id="3.30.40.100">
    <property type="match status" value="1"/>
</dbReference>
<gene>
    <name evidence="9 10 11 12 13" type="primary">LOC113694904</name>
</gene>
<evidence type="ECO:0000256" key="5">
    <source>
        <dbReference type="SAM" id="MobiDB-lite"/>
    </source>
</evidence>
<evidence type="ECO:0000259" key="7">
    <source>
        <dbReference type="PROSITE" id="PS51050"/>
    </source>
</evidence>
<dbReference type="InterPro" id="IPR047171">
    <property type="entry name" value="BAZ1A"/>
</dbReference>
<proteinExistence type="predicted"/>
<dbReference type="RefSeq" id="XP_071911935.1">
    <property type="nucleotide sequence ID" value="XM_072055834.1"/>
</dbReference>
<dbReference type="PROSITE" id="PS51050">
    <property type="entry name" value="ZF_CW"/>
    <property type="match status" value="1"/>
</dbReference>
<dbReference type="SUPFAM" id="SSF57903">
    <property type="entry name" value="FYVE/PHD zinc finger"/>
    <property type="match status" value="1"/>
</dbReference>
<dbReference type="RefSeq" id="XP_071911938.1">
    <property type="nucleotide sequence ID" value="XM_072055837.1"/>
</dbReference>
<keyword evidence="3" id="KW-0862">Zinc</keyword>
<evidence type="ECO:0000256" key="1">
    <source>
        <dbReference type="ARBA" id="ARBA00022723"/>
    </source>
</evidence>
<dbReference type="RefSeq" id="XP_071911937.1">
    <property type="nucleotide sequence ID" value="XM_072055836.1"/>
</dbReference>
<keyword evidence="2 4" id="KW-0863">Zinc-finger</keyword>
<dbReference type="InterPro" id="IPR019787">
    <property type="entry name" value="Znf_PHD-finger"/>
</dbReference>
<feature type="domain" description="PHD-type" evidence="6">
    <location>
        <begin position="274"/>
        <end position="324"/>
    </location>
</feature>
<feature type="compositionally biased region" description="Polar residues" evidence="5">
    <location>
        <begin position="110"/>
        <end position="128"/>
    </location>
</feature>
<feature type="region of interest" description="Disordered" evidence="5">
    <location>
        <begin position="110"/>
        <end position="147"/>
    </location>
</feature>
<reference evidence="9 10" key="1">
    <citation type="submission" date="2025-05" db="UniProtKB">
        <authorList>
            <consortium name="RefSeq"/>
        </authorList>
    </citation>
    <scope>IDENTIFICATION</scope>
    <source>
        <tissue evidence="9 10">Leaves</tissue>
    </source>
</reference>
<evidence type="ECO:0000259" key="6">
    <source>
        <dbReference type="PROSITE" id="PS50016"/>
    </source>
</evidence>
<dbReference type="Gene3D" id="2.30.30.1150">
    <property type="match status" value="1"/>
</dbReference>
<sequence length="584" mass="64473">MLIQSLIAGTVEGAISFVSCFGTQDFSCNQYPGVETWQDYTQCEQHPHDKFTNLLSSSDGSCSLGTPNAHLQITSCATMTGSSVPMCVYKRKKQQITSSAICPVQISVSTKPGGRSNSSISSHAPSGSTKEHTLSVEAETEVTGSPCKPSVKCNTDGIVSKSASFNGCLVGGEEPSSEEALRSDSRRILDVCRIDDSCSSSKLNLGIATASHQTDVDDTGECSSSGVSILERSWDNMSGKDFCISILRSQGLLQRVSAQQHHAPADDSCANCCSRKCKVCNNSETTLNMLICDNCEDAFHASCCYPRIKKIPIDEWFCYSCLKKKRKLLMEKSTSNSLNIDNGSGQCRNATSEGELGPIESMLKDMEPCKFPVRIGREFQAEIPDRPHPIIDEVDPTSEPEEMIQSEYLYLHNSSKTPQLSSIGNWVQCQQVIEGIGEHVDGTICGKWRRAPLFEVQTDDWECFRAVLWDPSHADCAVPQGCCSSRGLFLQRERRVSWGTGEKGPHCKMRLVLKERGNREIPTDQVLRQLKYIEKLYSCKSVEAAPDCKKAEVGSEEVLVFTNFKTRMKQTPFWGQHISCIIYN</sequence>
<evidence type="ECO:0000313" key="8">
    <source>
        <dbReference type="Proteomes" id="UP001652660"/>
    </source>
</evidence>
<evidence type="ECO:0000256" key="3">
    <source>
        <dbReference type="ARBA" id="ARBA00022833"/>
    </source>
</evidence>
<dbReference type="PROSITE" id="PS50016">
    <property type="entry name" value="ZF_PHD_2"/>
    <property type="match status" value="1"/>
</dbReference>